<dbReference type="AlphaFoldDB" id="A0A7I7RNY3"/>
<sequence length="154" mass="16108">MHLEECAGDRGKGLSWTFRGNETFKGKRAIKTRKSAEGGSTHMIKPSLTRLAVVLGGLGLSLTAATGIASATPDLGPAVETTCTYPQLMSALNAADPTAAAVVNNSPAIKAGLNQFLAAPPAQRQRMAESIANDPANQPYLGLYQTVFSTCNNF</sequence>
<dbReference type="Proteomes" id="UP000466431">
    <property type="component" value="Chromosome"/>
</dbReference>
<dbReference type="KEGG" id="mcee:MCEL_40710"/>
<organism evidence="1 2">
    <name type="scientific">Mycolicibacterium celeriflavum</name>
    <name type="common">Mycobacterium celeriflavum</name>
    <dbReference type="NCBI Taxonomy" id="1249101"/>
    <lineage>
        <taxon>Bacteria</taxon>
        <taxon>Bacillati</taxon>
        <taxon>Actinomycetota</taxon>
        <taxon>Actinomycetes</taxon>
        <taxon>Mycobacteriales</taxon>
        <taxon>Mycobacteriaceae</taxon>
        <taxon>Mycolicibacterium</taxon>
    </lineage>
</organism>
<proteinExistence type="predicted"/>
<reference evidence="1 2" key="1">
    <citation type="journal article" date="2019" name="Emerg. Microbes Infect.">
        <title>Comprehensive subspecies identification of 175 nontuberculous mycobacteria species based on 7547 genomic profiles.</title>
        <authorList>
            <person name="Matsumoto Y."/>
            <person name="Kinjo T."/>
            <person name="Motooka D."/>
            <person name="Nabeya D."/>
            <person name="Jung N."/>
            <person name="Uechi K."/>
            <person name="Horii T."/>
            <person name="Iida T."/>
            <person name="Fujita J."/>
            <person name="Nakamura S."/>
        </authorList>
    </citation>
    <scope>NUCLEOTIDE SEQUENCE [LARGE SCALE GENOMIC DNA]</scope>
    <source>
        <strain evidence="1 2">JCM 18439</strain>
    </source>
</reference>
<name>A0A7I7RNY3_MYCCF</name>
<keyword evidence="2" id="KW-1185">Reference proteome</keyword>
<dbReference type="GO" id="GO:0020037">
    <property type="term" value="F:heme binding"/>
    <property type="evidence" value="ECO:0007669"/>
    <property type="project" value="InterPro"/>
</dbReference>
<gene>
    <name evidence="1" type="ORF">MCEL_40710</name>
</gene>
<protein>
    <recommendedName>
        <fullName evidence="3">Hemophore-related protein</fullName>
    </recommendedName>
</protein>
<dbReference type="InterPro" id="IPR032407">
    <property type="entry name" value="MHB"/>
</dbReference>
<evidence type="ECO:0000313" key="2">
    <source>
        <dbReference type="Proteomes" id="UP000466431"/>
    </source>
</evidence>
<accession>A0A7I7RNY3</accession>
<evidence type="ECO:0008006" key="3">
    <source>
        <dbReference type="Google" id="ProtNLM"/>
    </source>
</evidence>
<dbReference type="EMBL" id="AP022591">
    <property type="protein sequence ID" value="BBY45776.1"/>
    <property type="molecule type" value="Genomic_DNA"/>
</dbReference>
<evidence type="ECO:0000313" key="1">
    <source>
        <dbReference type="EMBL" id="BBY45776.1"/>
    </source>
</evidence>
<dbReference type="NCBIfam" id="TIGR04529">
    <property type="entry name" value="MTB_hemophore"/>
    <property type="match status" value="1"/>
</dbReference>